<dbReference type="PANTHER" id="PTHR24074">
    <property type="entry name" value="CO-CHAPERONE PROTEIN DJLA"/>
    <property type="match status" value="1"/>
</dbReference>
<dbReference type="Proteomes" id="UP000054600">
    <property type="component" value="Unassembled WGS sequence"/>
</dbReference>
<comment type="caution">
    <text evidence="4">The sequence shown here is derived from an EMBL/GenBank/DDBJ whole genome shotgun (WGS) entry which is preliminary data.</text>
</comment>
<dbReference type="SMART" id="SM00271">
    <property type="entry name" value="DnaJ"/>
    <property type="match status" value="1"/>
</dbReference>
<protein>
    <submittedName>
        <fullName evidence="4">Curved DNA binding protein DnaJ</fullName>
    </submittedName>
</protein>
<feature type="domain" description="J" evidence="3">
    <location>
        <begin position="3"/>
        <end position="64"/>
    </location>
</feature>
<dbReference type="InterPro" id="IPR050817">
    <property type="entry name" value="DjlA_DnaK_co-chaperone"/>
</dbReference>
<dbReference type="STRING" id="1122169.Lsha_0474"/>
<dbReference type="CDD" id="cd06257">
    <property type="entry name" value="DnaJ"/>
    <property type="match status" value="1"/>
</dbReference>
<evidence type="ECO:0000313" key="4">
    <source>
        <dbReference type="EMBL" id="KTD65105.1"/>
    </source>
</evidence>
<name>A0A0W0Z7L4_9GAMM</name>
<evidence type="ECO:0000256" key="2">
    <source>
        <dbReference type="SAM" id="MobiDB-lite"/>
    </source>
</evidence>
<keyword evidence="1" id="KW-0143">Chaperone</keyword>
<dbReference type="AlphaFoldDB" id="A0A0W0Z7L4"/>
<evidence type="ECO:0000256" key="1">
    <source>
        <dbReference type="ARBA" id="ARBA00023186"/>
    </source>
</evidence>
<dbReference type="eggNOG" id="COG0484">
    <property type="taxonomic scope" value="Bacteria"/>
</dbReference>
<dbReference type="PROSITE" id="PS50076">
    <property type="entry name" value="DNAJ_2"/>
    <property type="match status" value="1"/>
</dbReference>
<dbReference type="Pfam" id="PF00226">
    <property type="entry name" value="DnaJ"/>
    <property type="match status" value="1"/>
</dbReference>
<evidence type="ECO:0000313" key="5">
    <source>
        <dbReference type="Proteomes" id="UP000054600"/>
    </source>
</evidence>
<proteinExistence type="predicted"/>
<dbReference type="eggNOG" id="COG3209">
    <property type="taxonomic scope" value="Bacteria"/>
</dbReference>
<gene>
    <name evidence="4" type="primary">cbpA_1</name>
    <name evidence="4" type="ORF">Lsha_0474</name>
</gene>
<feature type="region of interest" description="Disordered" evidence="2">
    <location>
        <begin position="1204"/>
        <end position="1229"/>
    </location>
</feature>
<organism evidence="4 5">
    <name type="scientific">Legionella shakespearei DSM 23087</name>
    <dbReference type="NCBI Taxonomy" id="1122169"/>
    <lineage>
        <taxon>Bacteria</taxon>
        <taxon>Pseudomonadati</taxon>
        <taxon>Pseudomonadota</taxon>
        <taxon>Gammaproteobacteria</taxon>
        <taxon>Legionellales</taxon>
        <taxon>Legionellaceae</taxon>
        <taxon>Legionella</taxon>
    </lineage>
</organism>
<evidence type="ECO:0000259" key="3">
    <source>
        <dbReference type="PROSITE" id="PS50076"/>
    </source>
</evidence>
<accession>A0A0W0Z7L4</accession>
<reference evidence="4 5" key="1">
    <citation type="submission" date="2015-11" db="EMBL/GenBank/DDBJ databases">
        <title>Genomic analysis of 38 Legionella species identifies large and diverse effector repertoires.</title>
        <authorList>
            <person name="Burstein D."/>
            <person name="Amaro F."/>
            <person name="Zusman T."/>
            <person name="Lifshitz Z."/>
            <person name="Cohen O."/>
            <person name="Gilbert J.A."/>
            <person name="Pupko T."/>
            <person name="Shuman H.A."/>
            <person name="Segal G."/>
        </authorList>
    </citation>
    <scope>NUCLEOTIDE SEQUENCE [LARGE SCALE GENOMIC DNA]</scope>
    <source>
        <strain evidence="4 5">ATCC 49655</strain>
    </source>
</reference>
<dbReference type="Gene3D" id="1.10.287.110">
    <property type="entry name" value="DnaJ domain"/>
    <property type="match status" value="1"/>
</dbReference>
<keyword evidence="5" id="KW-1185">Reference proteome</keyword>
<dbReference type="PATRIC" id="fig|1122169.6.peg.543"/>
<dbReference type="EMBL" id="LNYW01000016">
    <property type="protein sequence ID" value="KTD65105.1"/>
    <property type="molecule type" value="Genomic_DNA"/>
</dbReference>
<dbReference type="InterPro" id="IPR036869">
    <property type="entry name" value="J_dom_sf"/>
</dbReference>
<dbReference type="PRINTS" id="PR00625">
    <property type="entry name" value="JDOMAIN"/>
</dbReference>
<dbReference type="InterPro" id="IPR001623">
    <property type="entry name" value="DnaJ_domain"/>
</dbReference>
<dbReference type="OrthoDB" id="5654198at2"/>
<dbReference type="RefSeq" id="WP_018578486.1">
    <property type="nucleotide sequence ID" value="NZ_KB892435.1"/>
</dbReference>
<dbReference type="SUPFAM" id="SSF46565">
    <property type="entry name" value="Chaperone J-domain"/>
    <property type="match status" value="1"/>
</dbReference>
<sequence length="1229" mass="142703">MNNLYLLLGLSHDASAQEIKKAYRTLSLIEHPDRGGSSERMGLLNEAYQTLSDPNERRNYDEKWRLFQEADVDDESELVIYERIKAGNALPYSYQFRKQHESLNARYRQTPLTLWEKQATEFQSGKYSFTPSENGSPAQTIHDVFALIRKKTEQGNQPVSTIESRPLTPGLAIKQLMEFLSGDYFGSRLTKLSSYLADEIKKIKQHKKLGAELELYEGFFELTLIACQKAPISTLIYSVNKITNFAKTTDPATLSHTLPLFYDPLFRTLYAQALHLYWQEQHNLDELKSYDGMQDAKDLLMTLKERLSMNGTNKNLTQLIRHVKSLYQYEKTSQRMSQCKQTAEVYREDAFQSLDWVSFLMNQSSRAVLMNHFLQIGLKFQNAARLEDNPTLQMADEQLALKMYLTAIGIAQHDTPDIEMYAITHVLRYLASFKYQDDTLNEVILSLKKRTHLLADMFPFFELPQSNIVFLREERKGLHLMRQVLHTLIKIYQHNKNLSETPQAIHHAPTEILYQAYEACLKNWYQEEYNSNLEQQFRIDLMDELLFENSWTFLDVEERLNSPWIMVDRDAEGWIKPTRMLPYQTGRSTQYRTINGAEINHKTGKIDFYMTPWTEGRPVYEKVFSQFDLEELLEKNIGGAVFSLDPVDPLKPYHPFNAMRFAPSSLAESELLNTMLLTDYMLKFMTTNQEVCGQYPFDQRPVANMLSHVPKYLRQIIEAYQQSQHSGALHRFWIEAEEINLSLSDGQVEPKDITRIRLGNLKMVVKKHRMERDLNGELKDVGNEDEGWPIYVLTAEQFEELKEGRRQINTHAMIFIYNKVQLLYWENNKVIREHTPIDYRETLIELYIHSRDVDGKVPPTTESMPLLYRITKEMAAQTGLSHRYSPEFIFAHEFTEYYDEFAQYLPEFGRLKELSKITVLVRYLNSIRQSNREELEAIDYIIADSHTTSPPNTESYKKYHRLYETCRQQVTEQFDDLRDKVKSTEYGRRYGHKNIAQDIRMQFIESNIKDIEHALEESGQVAAQRVAVARSRRYLQDCRTPKAALEAGFVTVKLGTQAQEVDLKGQCFWVPASVRHEVPQAEQASRSRYSFFIYGGVNVQPKINTKQGNAPLGGSRIGGSAFNNVNAQAAMNHKLRILQSAQLTAVKTEHLADGRIRYYDIERPSRTPGPTRGNAYVTEHNTKTGQVRTWAESYDHQGNVNRVHPKTIDGQNLRAQHYPPTGTEKRGFK</sequence>